<comment type="caution">
    <text evidence="5">The sequence shown here is derived from an EMBL/GenBank/DDBJ whole genome shotgun (WGS) entry which is preliminary data.</text>
</comment>
<feature type="coiled-coil region" evidence="3">
    <location>
        <begin position="387"/>
        <end position="414"/>
    </location>
</feature>
<keyword evidence="2 5" id="KW-0449">Lipoprotein</keyword>
<dbReference type="PROSITE" id="PS51257">
    <property type="entry name" value="PROKAR_LIPOPROTEIN"/>
    <property type="match status" value="1"/>
</dbReference>
<dbReference type="InterPro" id="IPR010131">
    <property type="entry name" value="MdtP/NodT-like"/>
</dbReference>
<dbReference type="GO" id="GO:0015562">
    <property type="term" value="F:efflux transmembrane transporter activity"/>
    <property type="evidence" value="ECO:0007669"/>
    <property type="project" value="InterPro"/>
</dbReference>
<reference evidence="5 6" key="1">
    <citation type="submission" date="2009-08" db="EMBL/GenBank/DDBJ databases">
        <authorList>
            <person name="Qin X."/>
            <person name="Bachman B."/>
            <person name="Battles P."/>
            <person name="Bell A."/>
            <person name="Bess C."/>
            <person name="Bickham C."/>
            <person name="Chaboub L."/>
            <person name="Chen D."/>
            <person name="Coyle M."/>
            <person name="Deiros D.R."/>
            <person name="Dinh H."/>
            <person name="Forbes L."/>
            <person name="Fowler G."/>
            <person name="Francisco L."/>
            <person name="Fu Q."/>
            <person name="Gubbala S."/>
            <person name="Hale W."/>
            <person name="Han Y."/>
            <person name="Hemphill L."/>
            <person name="Highlander S.K."/>
            <person name="Hirani K."/>
            <person name="Hogues M."/>
            <person name="Jackson L."/>
            <person name="Jakkamsetti A."/>
            <person name="Javaid M."/>
            <person name="Jiang H."/>
            <person name="Korchina V."/>
            <person name="Kovar C."/>
            <person name="Lara F."/>
            <person name="Lee S."/>
            <person name="Mata R."/>
            <person name="Mathew T."/>
            <person name="Moen C."/>
            <person name="Morales K."/>
            <person name="Munidasa M."/>
            <person name="Nazareth L."/>
            <person name="Ngo R."/>
            <person name="Nguyen L."/>
            <person name="Okwuonu G."/>
            <person name="Ongeri F."/>
            <person name="Patil S."/>
            <person name="Petrosino J."/>
            <person name="Pham C."/>
            <person name="Pham P."/>
            <person name="Pu L.-L."/>
            <person name="Puazo M."/>
            <person name="Raj R."/>
            <person name="Reid J."/>
            <person name="Rouhana J."/>
            <person name="Saada N."/>
            <person name="Shang Y."/>
            <person name="Simmons D."/>
            <person name="Thornton R."/>
            <person name="Warren J."/>
            <person name="Weissenberger G."/>
            <person name="Zhang J."/>
            <person name="Zhang L."/>
            <person name="Zhou C."/>
            <person name="Zhu D."/>
            <person name="Muzny D."/>
            <person name="Worley K."/>
            <person name="Gibbs R."/>
        </authorList>
    </citation>
    <scope>NUCLEOTIDE SEQUENCE [LARGE SCALE GENOMIC DNA]</scope>
    <source>
        <strain evidence="6">ATCC 15826 / DSM 8339 / NCTC 10426 / 6573</strain>
    </source>
</reference>
<dbReference type="Proteomes" id="UP000004870">
    <property type="component" value="Unassembled WGS sequence"/>
</dbReference>
<keyword evidence="2" id="KW-0472">Membrane</keyword>
<sequence>MDKTKPQPTTAQQKDTMNAKPLLLAALLGGCATTPHNLQQDLAQSAIPSAWMFQNSDRAANSHREWWRDYGSAALDQLITRGLAHNQNLAAAGYAWQKSRIALENSDVNRGADYSGGVNASAGRNLSHGGHSNQNYGSSLGINYQADLWGKLRLASDNAAWESQATAEDLLATRLSLIGDIINQYLQIASLNDQLALNAAYRKNAAQTLDLTRTKVHAGSASPLDLREAEQNRTNLDANRDRLENQRQQAETTLASLLGAPVSRVINQEPSLKTLTVPAIDSGIPAHLLAQRPDLRAAQYRLQQNLGNIAIAERDYYPDLTLGANLGTSANRLLELLHNPIGAISANITLPFLNAHKKELARREAETSYQQNLANYRQTLYRALGETQNAILNLKQSQDEARHLQERLAQAKDIENLTRIRYQAGAASLQDVLDKENATRGVEESLLTNRYEQLTRSLTLHLALGGNLQDNEAARPQPSPTAREGE</sequence>
<keyword evidence="2" id="KW-0564">Palmitate</keyword>
<dbReference type="GO" id="GO:0009279">
    <property type="term" value="C:cell outer membrane"/>
    <property type="evidence" value="ECO:0007669"/>
    <property type="project" value="UniProtKB-SubCell"/>
</dbReference>
<evidence type="ECO:0000313" key="5">
    <source>
        <dbReference type="EMBL" id="EEV88927.1"/>
    </source>
</evidence>
<dbReference type="PANTHER" id="PTHR30203">
    <property type="entry name" value="OUTER MEMBRANE CATION EFFLUX PROTEIN"/>
    <property type="match status" value="1"/>
</dbReference>
<keyword evidence="2" id="KW-1134">Transmembrane beta strand</keyword>
<evidence type="ECO:0000256" key="4">
    <source>
        <dbReference type="SAM" id="MobiDB-lite"/>
    </source>
</evidence>
<feature type="coiled-coil region" evidence="3">
    <location>
        <begin position="226"/>
        <end position="260"/>
    </location>
</feature>
<comment type="subcellular location">
    <subcellularLocation>
        <location evidence="2">Cell outer membrane</location>
        <topology evidence="2">Lipid-anchor</topology>
    </subcellularLocation>
</comment>
<evidence type="ECO:0000313" key="6">
    <source>
        <dbReference type="Proteomes" id="UP000004870"/>
    </source>
</evidence>
<feature type="region of interest" description="Disordered" evidence="4">
    <location>
        <begin position="467"/>
        <end position="486"/>
    </location>
</feature>
<dbReference type="STRING" id="2718.CHUV0807_1217"/>
<dbReference type="SUPFAM" id="SSF56954">
    <property type="entry name" value="Outer membrane efflux proteins (OEP)"/>
    <property type="match status" value="1"/>
</dbReference>
<dbReference type="Pfam" id="PF02321">
    <property type="entry name" value="OEP"/>
    <property type="match status" value="2"/>
</dbReference>
<accession>C8N8U1</accession>
<gene>
    <name evidence="5" type="ORF">HMPREF0198_0919</name>
</gene>
<protein>
    <submittedName>
        <fullName evidence="5">Efflux transporter, outer membrane factor lipoprotein, NodT family</fullName>
    </submittedName>
</protein>
<evidence type="ECO:0000256" key="1">
    <source>
        <dbReference type="ARBA" id="ARBA00007613"/>
    </source>
</evidence>
<dbReference type="Gene3D" id="1.20.1600.10">
    <property type="entry name" value="Outer membrane efflux proteins (OEP)"/>
    <property type="match status" value="1"/>
</dbReference>
<evidence type="ECO:0000256" key="3">
    <source>
        <dbReference type="SAM" id="Coils"/>
    </source>
</evidence>
<comment type="similarity">
    <text evidence="1 2">Belongs to the outer membrane factor (OMF) (TC 1.B.17) family.</text>
</comment>
<dbReference type="InterPro" id="IPR003423">
    <property type="entry name" value="OMP_efflux"/>
</dbReference>
<dbReference type="AlphaFoldDB" id="C8N8U1"/>
<dbReference type="HOGENOM" id="CLU_012817_13_1_6"/>
<dbReference type="EMBL" id="ACKY01000046">
    <property type="protein sequence ID" value="EEV88927.1"/>
    <property type="molecule type" value="Genomic_DNA"/>
</dbReference>
<dbReference type="PANTHER" id="PTHR30203:SF32">
    <property type="entry name" value="CATION EFFLUX SYSTEM PROTEIN CUSC"/>
    <property type="match status" value="1"/>
</dbReference>
<name>C8N8U1_CARH6</name>
<proteinExistence type="inferred from homology"/>
<evidence type="ECO:0000256" key="2">
    <source>
        <dbReference type="RuleBase" id="RU362097"/>
    </source>
</evidence>
<keyword evidence="2" id="KW-0812">Transmembrane</keyword>
<dbReference type="Gene3D" id="2.20.200.10">
    <property type="entry name" value="Outer membrane efflux proteins (OEP)"/>
    <property type="match status" value="1"/>
</dbReference>
<organism evidence="5 6">
    <name type="scientific">Cardiobacterium hominis (strain ATCC 15826 / DSM 8339 / NCTC 10426 / 6573)</name>
    <dbReference type="NCBI Taxonomy" id="638300"/>
    <lineage>
        <taxon>Bacteria</taxon>
        <taxon>Pseudomonadati</taxon>
        <taxon>Pseudomonadota</taxon>
        <taxon>Gammaproteobacteria</taxon>
        <taxon>Cardiobacteriales</taxon>
        <taxon>Cardiobacteriaceae</taxon>
        <taxon>Cardiobacterium</taxon>
    </lineage>
</organism>
<dbReference type="NCBIfam" id="TIGR01845">
    <property type="entry name" value="outer_NodT"/>
    <property type="match status" value="1"/>
</dbReference>
<keyword evidence="3" id="KW-0175">Coiled coil</keyword>
<keyword evidence="6" id="KW-1185">Reference proteome</keyword>